<proteinExistence type="predicted"/>
<gene>
    <name evidence="2" type="ORF">M9Y10_027678</name>
</gene>
<dbReference type="PANTHER" id="PTHR45661:SF3">
    <property type="entry name" value="IG-LIKE DOMAIN-CONTAINING PROTEIN"/>
    <property type="match status" value="1"/>
</dbReference>
<dbReference type="Gene3D" id="3.80.10.10">
    <property type="entry name" value="Ribonuclease Inhibitor"/>
    <property type="match status" value="2"/>
</dbReference>
<dbReference type="EMBL" id="JAPFFF010000043">
    <property type="protein sequence ID" value="KAK8840851.1"/>
    <property type="molecule type" value="Genomic_DNA"/>
</dbReference>
<comment type="caution">
    <text evidence="2">The sequence shown here is derived from an EMBL/GenBank/DDBJ whole genome shotgun (WGS) entry which is preliminary data.</text>
</comment>
<accession>A0ABR2H3W3</accession>
<reference evidence="2 3" key="1">
    <citation type="submission" date="2024-04" db="EMBL/GenBank/DDBJ databases">
        <title>Tritrichomonas musculus Genome.</title>
        <authorList>
            <person name="Alves-Ferreira E."/>
            <person name="Grigg M."/>
            <person name="Lorenzi H."/>
            <person name="Galac M."/>
        </authorList>
    </citation>
    <scope>NUCLEOTIDE SEQUENCE [LARGE SCALE GENOMIC DNA]</scope>
    <source>
        <strain evidence="2 3">EAF2021</strain>
    </source>
</reference>
<sequence length="663" mass="76414">MSEQTNSPISKSPLEKNKNKRAVNNVSQYNANISKLEDQAFISNKKIEKYIEEKKEIYDILMLFIENTENDTYEKDCLSLIDNIFHQSQEEEELGEKIEQFFQLIVNIANNHHREKTFFNKIYQIIENYQYQIKQTFSNRRIFDIFKSNKKILLFLFENKIITIDSEIYKEIEYNVNGFIQFFYPEFKEFLEEGKRHAIEKELLEIDPKIFESFDQKRHEGENDGYIYHLIRNDLVEDFISHVIRSNFNLKSNVKPSIFETNSFLNEQKNTTLIEYSAFFGSIQIFQYLRMNDVELKPSLWLYAIHSQNAELIHLLESFKVGAPSYQYDKCFREAIKCHHNEIANYIENNFDIKRSDGTISNILCYHNYSHFPSNLETGEEFFYLCKYKYSFLIEHFMKKKEEGIISHLDEMSNKIKEEIGIENLFYLLQKEDSICDNCFKGNKNISKVAIPSSIKKIGNYAFRGCSSLKEVVIPASVTSIGEGAFFECSSLTQIVVPSSVVSIGEDAFGYCSKLKEVSIPLSVTSIERSVFQYCSSLAQISFPPSVTEIENCTFQNCASLDKVFIPSSVISIGAGAFSVCYSLSQISIPSSVTSIGQYAFSYCISLEKLIIPSSVKSIGFGAFFKCESLEEITIPQFVVSDKNIFSGCSSLKLISFQPTSDK</sequence>
<name>A0ABR2H3W3_9EUKA</name>
<evidence type="ECO:0000313" key="2">
    <source>
        <dbReference type="EMBL" id="KAK8840851.1"/>
    </source>
</evidence>
<dbReference type="InterPro" id="IPR053139">
    <property type="entry name" value="Surface_bspA-like"/>
</dbReference>
<evidence type="ECO:0000256" key="1">
    <source>
        <dbReference type="SAM" id="MobiDB-lite"/>
    </source>
</evidence>
<organism evidence="2 3">
    <name type="scientific">Tritrichomonas musculus</name>
    <dbReference type="NCBI Taxonomy" id="1915356"/>
    <lineage>
        <taxon>Eukaryota</taxon>
        <taxon>Metamonada</taxon>
        <taxon>Parabasalia</taxon>
        <taxon>Tritrichomonadida</taxon>
        <taxon>Tritrichomonadidae</taxon>
        <taxon>Tritrichomonas</taxon>
    </lineage>
</organism>
<dbReference type="InterPro" id="IPR032675">
    <property type="entry name" value="LRR_dom_sf"/>
</dbReference>
<dbReference type="SUPFAM" id="SSF52058">
    <property type="entry name" value="L domain-like"/>
    <property type="match status" value="1"/>
</dbReference>
<feature type="compositionally biased region" description="Polar residues" evidence="1">
    <location>
        <begin position="1"/>
        <end position="10"/>
    </location>
</feature>
<evidence type="ECO:0000313" key="3">
    <source>
        <dbReference type="Proteomes" id="UP001470230"/>
    </source>
</evidence>
<dbReference type="PANTHER" id="PTHR45661">
    <property type="entry name" value="SURFACE ANTIGEN"/>
    <property type="match status" value="1"/>
</dbReference>
<feature type="region of interest" description="Disordered" evidence="1">
    <location>
        <begin position="1"/>
        <end position="20"/>
    </location>
</feature>
<dbReference type="InterPro" id="IPR026906">
    <property type="entry name" value="LRR_5"/>
</dbReference>
<keyword evidence="3" id="KW-1185">Reference proteome</keyword>
<dbReference type="SUPFAM" id="SSF48403">
    <property type="entry name" value="Ankyrin repeat"/>
    <property type="match status" value="1"/>
</dbReference>
<dbReference type="Pfam" id="PF13306">
    <property type="entry name" value="LRR_5"/>
    <property type="match status" value="1"/>
</dbReference>
<protein>
    <recommendedName>
        <fullName evidence="4">Surface antigen BspA-like</fullName>
    </recommendedName>
</protein>
<dbReference type="Proteomes" id="UP001470230">
    <property type="component" value="Unassembled WGS sequence"/>
</dbReference>
<dbReference type="InterPro" id="IPR036770">
    <property type="entry name" value="Ankyrin_rpt-contain_sf"/>
</dbReference>
<evidence type="ECO:0008006" key="4">
    <source>
        <dbReference type="Google" id="ProtNLM"/>
    </source>
</evidence>